<evidence type="ECO:0000313" key="4">
    <source>
        <dbReference type="EMBL" id="MDC0827795.1"/>
    </source>
</evidence>
<dbReference type="PANTHER" id="PTHR46558:SF4">
    <property type="entry name" value="DNA-BIDING PHAGE PROTEIN"/>
    <property type="match status" value="1"/>
</dbReference>
<dbReference type="Pfam" id="PF01381">
    <property type="entry name" value="HTH_3"/>
    <property type="match status" value="1"/>
</dbReference>
<evidence type="ECO:0000313" key="5">
    <source>
        <dbReference type="Proteomes" id="UP001220658"/>
    </source>
</evidence>
<sequence length="200" mass="22910">MDQIKVGKFISTNRKLKHMTQRELADILSISDKTISKWETGNGLPEVSLMLPLCEALDISVNELLSGEKLSIINYQEKAEDNMLSLLKENEANRKRLFQTIVSIVTTIIASVSLIMMASFLNLNTIIRIFLISIALIIIILSIISIILTDSKTGYYECPSCHHQFMPTIHEYVKGYHTFTKRYLRCPKCKKTNLCRRKLK</sequence>
<dbReference type="EMBL" id="JAQNCK010000007">
    <property type="protein sequence ID" value="MDC0827795.1"/>
    <property type="molecule type" value="Genomic_DNA"/>
</dbReference>
<keyword evidence="2" id="KW-1133">Transmembrane helix</keyword>
<feature type="transmembrane region" description="Helical" evidence="2">
    <location>
        <begin position="126"/>
        <end position="148"/>
    </location>
</feature>
<keyword evidence="2" id="KW-0812">Transmembrane</keyword>
<protein>
    <submittedName>
        <fullName evidence="4">Helix-turn-helix transcriptional regulator</fullName>
    </submittedName>
</protein>
<reference evidence="4" key="1">
    <citation type="submission" date="2023-01" db="EMBL/GenBank/DDBJ databases">
        <title>Human gut microbiome strain richness.</title>
        <authorList>
            <person name="Chen-Liaw A."/>
        </authorList>
    </citation>
    <scope>NUCLEOTIDE SEQUENCE</scope>
    <source>
        <strain evidence="4">D55st1_G4_D55t1_190419</strain>
    </source>
</reference>
<dbReference type="CDD" id="cd00093">
    <property type="entry name" value="HTH_XRE"/>
    <property type="match status" value="1"/>
</dbReference>
<keyword evidence="2" id="KW-0472">Membrane</keyword>
<evidence type="ECO:0000259" key="3">
    <source>
        <dbReference type="PROSITE" id="PS50943"/>
    </source>
</evidence>
<organism evidence="4 5">
    <name type="scientific">Faecalitalea cylindroides</name>
    <dbReference type="NCBI Taxonomy" id="39483"/>
    <lineage>
        <taxon>Bacteria</taxon>
        <taxon>Bacillati</taxon>
        <taxon>Bacillota</taxon>
        <taxon>Erysipelotrichia</taxon>
        <taxon>Erysipelotrichales</taxon>
        <taxon>Erysipelotrichaceae</taxon>
        <taxon>Faecalitalea</taxon>
    </lineage>
</organism>
<dbReference type="Gene3D" id="1.10.260.40">
    <property type="entry name" value="lambda repressor-like DNA-binding domains"/>
    <property type="match status" value="1"/>
</dbReference>
<name>A0AAW6FS93_9FIRM</name>
<dbReference type="RefSeq" id="WP_195190954.1">
    <property type="nucleotide sequence ID" value="NZ_JADMUL010000007.1"/>
</dbReference>
<dbReference type="GO" id="GO:0003677">
    <property type="term" value="F:DNA binding"/>
    <property type="evidence" value="ECO:0007669"/>
    <property type="project" value="UniProtKB-KW"/>
</dbReference>
<dbReference type="InterPro" id="IPR001387">
    <property type="entry name" value="Cro/C1-type_HTH"/>
</dbReference>
<feature type="domain" description="HTH cro/C1-type" evidence="3">
    <location>
        <begin position="14"/>
        <end position="64"/>
    </location>
</feature>
<feature type="transmembrane region" description="Helical" evidence="2">
    <location>
        <begin position="97"/>
        <end position="120"/>
    </location>
</feature>
<keyword evidence="1" id="KW-0238">DNA-binding</keyword>
<dbReference type="AlphaFoldDB" id="A0AAW6FS93"/>
<accession>A0AAW6FS93</accession>
<gene>
    <name evidence="4" type="ORF">POG00_03620</name>
</gene>
<evidence type="ECO:0000256" key="2">
    <source>
        <dbReference type="SAM" id="Phobius"/>
    </source>
</evidence>
<dbReference type="Proteomes" id="UP001220658">
    <property type="component" value="Unassembled WGS sequence"/>
</dbReference>
<comment type="caution">
    <text evidence="4">The sequence shown here is derived from an EMBL/GenBank/DDBJ whole genome shotgun (WGS) entry which is preliminary data.</text>
</comment>
<dbReference type="PROSITE" id="PS50943">
    <property type="entry name" value="HTH_CROC1"/>
    <property type="match status" value="1"/>
</dbReference>
<dbReference type="PANTHER" id="PTHR46558">
    <property type="entry name" value="TRACRIPTIONAL REGULATORY PROTEIN-RELATED-RELATED"/>
    <property type="match status" value="1"/>
</dbReference>
<dbReference type="InterPro" id="IPR010982">
    <property type="entry name" value="Lambda_DNA-bd_dom_sf"/>
</dbReference>
<dbReference type="SMART" id="SM00530">
    <property type="entry name" value="HTH_XRE"/>
    <property type="match status" value="1"/>
</dbReference>
<evidence type="ECO:0000256" key="1">
    <source>
        <dbReference type="ARBA" id="ARBA00023125"/>
    </source>
</evidence>
<dbReference type="SUPFAM" id="SSF47413">
    <property type="entry name" value="lambda repressor-like DNA-binding domains"/>
    <property type="match status" value="1"/>
</dbReference>
<proteinExistence type="predicted"/>